<dbReference type="OrthoDB" id="4871950at2"/>
<dbReference type="EMBL" id="AWSA01000009">
    <property type="protein sequence ID" value="EWT02615.1"/>
    <property type="molecule type" value="Genomic_DNA"/>
</dbReference>
<dbReference type="RefSeq" id="WP_034802561.1">
    <property type="nucleotide sequence ID" value="NZ_AWSA01000009.1"/>
</dbReference>
<name>W9G9A2_9MICO</name>
<evidence type="ECO:0000313" key="1">
    <source>
        <dbReference type="EMBL" id="EWT02615.1"/>
    </source>
</evidence>
<proteinExistence type="predicted"/>
<evidence type="ECO:0000313" key="2">
    <source>
        <dbReference type="Proteomes" id="UP000019489"/>
    </source>
</evidence>
<dbReference type="Proteomes" id="UP000019489">
    <property type="component" value="Unassembled WGS sequence"/>
</dbReference>
<comment type="caution">
    <text evidence="1">The sequence shown here is derived from an EMBL/GenBank/DDBJ whole genome shotgun (WGS) entry which is preliminary data.</text>
</comment>
<gene>
    <name evidence="1" type="ORF">N865_02375</name>
</gene>
<accession>W9G9A2</accession>
<sequence length="96" mass="10096">MSLHDGPDDGPRWTFLERGSFLIGCCEVCGYTTAARRARYTAESDLATHDLTCVAPDDLAADELATDDLVVEVVAEVVVADGVAGGSLPTPTAREV</sequence>
<reference evidence="1 2" key="1">
    <citation type="submission" date="2013-08" db="EMBL/GenBank/DDBJ databases">
        <title>Intrasporangium oryzae NRRL B-24470.</title>
        <authorList>
            <person name="Liu H."/>
            <person name="Wang G."/>
        </authorList>
    </citation>
    <scope>NUCLEOTIDE SEQUENCE [LARGE SCALE GENOMIC DNA]</scope>
    <source>
        <strain evidence="1 2">NRRL B-24470</strain>
    </source>
</reference>
<protein>
    <submittedName>
        <fullName evidence="1">Uncharacterized protein</fullName>
    </submittedName>
</protein>
<dbReference type="AlphaFoldDB" id="W9G9A2"/>
<keyword evidence="2" id="KW-1185">Reference proteome</keyword>
<organism evidence="1 2">
    <name type="scientific">Intrasporangium oryzae NRRL B-24470</name>
    <dbReference type="NCBI Taxonomy" id="1386089"/>
    <lineage>
        <taxon>Bacteria</taxon>
        <taxon>Bacillati</taxon>
        <taxon>Actinomycetota</taxon>
        <taxon>Actinomycetes</taxon>
        <taxon>Micrococcales</taxon>
        <taxon>Intrasporangiaceae</taxon>
        <taxon>Intrasporangium</taxon>
    </lineage>
</organism>